<evidence type="ECO:0000256" key="3">
    <source>
        <dbReference type="ARBA" id="ARBA00022448"/>
    </source>
</evidence>
<evidence type="ECO:0000256" key="4">
    <source>
        <dbReference type="ARBA" id="ARBA00022475"/>
    </source>
</evidence>
<feature type="transmembrane region" description="Helical" evidence="8">
    <location>
        <begin position="424"/>
        <end position="442"/>
    </location>
</feature>
<reference evidence="10 11" key="1">
    <citation type="submission" date="2019-05" db="EMBL/GenBank/DDBJ databases">
        <title>Kocuria coralli sp. nov., a novel actinobacterium isolated from coral reef seawater.</title>
        <authorList>
            <person name="Li J."/>
        </authorList>
    </citation>
    <scope>NUCLEOTIDE SEQUENCE [LARGE SCALE GENOMIC DNA]</scope>
    <source>
        <strain evidence="10 11">SCSIO 13007</strain>
    </source>
</reference>
<feature type="transmembrane region" description="Helical" evidence="8">
    <location>
        <begin position="14"/>
        <end position="31"/>
    </location>
</feature>
<dbReference type="InterPro" id="IPR001463">
    <property type="entry name" value="Na/Ala_symport"/>
</dbReference>
<dbReference type="PANTHER" id="PTHR30330">
    <property type="entry name" value="AGSS FAMILY TRANSPORTER, SODIUM-ALANINE"/>
    <property type="match status" value="1"/>
</dbReference>
<organism evidence="10 11">
    <name type="scientific">Kocuria coralli</name>
    <dbReference type="NCBI Taxonomy" id="1461025"/>
    <lineage>
        <taxon>Bacteria</taxon>
        <taxon>Bacillati</taxon>
        <taxon>Actinomycetota</taxon>
        <taxon>Actinomycetes</taxon>
        <taxon>Micrococcales</taxon>
        <taxon>Micrococcaceae</taxon>
        <taxon>Kocuria</taxon>
    </lineage>
</organism>
<dbReference type="Gene3D" id="1.20.1740.10">
    <property type="entry name" value="Amino acid/polyamine transporter I"/>
    <property type="match status" value="1"/>
</dbReference>
<evidence type="ECO:0000256" key="7">
    <source>
        <dbReference type="ARBA" id="ARBA00023136"/>
    </source>
</evidence>
<comment type="subcellular location">
    <subcellularLocation>
        <location evidence="1 8">Cell membrane</location>
        <topology evidence="1 8">Multi-pass membrane protein</topology>
    </subcellularLocation>
</comment>
<evidence type="ECO:0000313" key="11">
    <source>
        <dbReference type="Proteomes" id="UP000325957"/>
    </source>
</evidence>
<dbReference type="PANTHER" id="PTHR30330:SF7">
    <property type="entry name" value="SODIUM_PROTON-DEPENDENT ALANINE CARRIER PROTEIN YRBD-RELATED"/>
    <property type="match status" value="1"/>
</dbReference>
<name>A0A5J5KXT3_9MICC</name>
<evidence type="ECO:0000256" key="1">
    <source>
        <dbReference type="ARBA" id="ARBA00004651"/>
    </source>
</evidence>
<evidence type="ECO:0000256" key="9">
    <source>
        <dbReference type="SAM" id="MobiDB-lite"/>
    </source>
</evidence>
<dbReference type="PRINTS" id="PR00175">
    <property type="entry name" value="NAALASMPORT"/>
</dbReference>
<feature type="transmembrane region" description="Helical" evidence="8">
    <location>
        <begin position="398"/>
        <end position="418"/>
    </location>
</feature>
<dbReference type="Proteomes" id="UP000325957">
    <property type="component" value="Unassembled WGS sequence"/>
</dbReference>
<dbReference type="Pfam" id="PF01235">
    <property type="entry name" value="Na_Ala_symp"/>
    <property type="match status" value="1"/>
</dbReference>
<dbReference type="EMBL" id="SZWF01000006">
    <property type="protein sequence ID" value="KAA9394483.1"/>
    <property type="molecule type" value="Genomic_DNA"/>
</dbReference>
<feature type="region of interest" description="Disordered" evidence="9">
    <location>
        <begin position="478"/>
        <end position="513"/>
    </location>
</feature>
<feature type="transmembrane region" description="Helical" evidence="8">
    <location>
        <begin position="206"/>
        <end position="227"/>
    </location>
</feature>
<evidence type="ECO:0000256" key="2">
    <source>
        <dbReference type="ARBA" id="ARBA00009261"/>
    </source>
</evidence>
<keyword evidence="8" id="KW-0769">Symport</keyword>
<feature type="transmembrane region" description="Helical" evidence="8">
    <location>
        <begin position="141"/>
        <end position="161"/>
    </location>
</feature>
<feature type="compositionally biased region" description="Polar residues" evidence="9">
    <location>
        <begin position="484"/>
        <end position="513"/>
    </location>
</feature>
<evidence type="ECO:0000256" key="6">
    <source>
        <dbReference type="ARBA" id="ARBA00022989"/>
    </source>
</evidence>
<evidence type="ECO:0000256" key="8">
    <source>
        <dbReference type="RuleBase" id="RU363064"/>
    </source>
</evidence>
<proteinExistence type="inferred from homology"/>
<dbReference type="OrthoDB" id="9806926at2"/>
<dbReference type="NCBIfam" id="TIGR00835">
    <property type="entry name" value="agcS"/>
    <property type="match status" value="1"/>
</dbReference>
<protein>
    <submittedName>
        <fullName evidence="10">Alanine:cation symporter family protein</fullName>
    </submittedName>
</protein>
<keyword evidence="5 8" id="KW-0812">Transmembrane</keyword>
<keyword evidence="11" id="KW-1185">Reference proteome</keyword>
<keyword evidence="3 8" id="KW-0813">Transport</keyword>
<sequence length="513" mass="53755">MDVTGTLQTIADNLWMPVIVLAMVMGVYFTIRTRCLQIRLFPQMLKELKGGGDAGPGGLTPFQALALTIGNRVGVGNIAGVATAIGWGGPGALFWMAVMAFCGGASAFIESTLSQIFKERVGNELKGGVPYYLQKAFQKRWLGLIAAVIALILYTFLAPGIQANSIAVSAEYAFGLPGWVTGIVVTATLGIIIWGGRERVIKVVNILVPIMAVGYIGATIIVLGANITQLPGAIALIFQSAFGAHSVFGGIIGAAVAWGVRRALFSNVAGVGEGTYAAGAAEVSHPAKQGLVQTFSIYIDTLTVCMATGLMIVVTGQYNVITTDGTVLATNLPGVAAGTGFTQAAVDTVVVGFGSPFVAISVALFAITTIVAFYFIADTNLSFILGRNSRTWVRALEICILAVCFISCLVDAAAVWAIGDIGYASLGIINFIALILLSKTALKALRDYDQQRKNGLDPTFDPVKLGIKHANYWEDLRAERSAPSPDTNPDSAESPSSPQKDTLGTDSSGAKDS</sequence>
<keyword evidence="6 8" id="KW-1133">Transmembrane helix</keyword>
<evidence type="ECO:0000313" key="10">
    <source>
        <dbReference type="EMBL" id="KAA9394483.1"/>
    </source>
</evidence>
<accession>A0A5J5KXT3</accession>
<keyword evidence="7 8" id="KW-0472">Membrane</keyword>
<feature type="transmembrane region" description="Helical" evidence="8">
    <location>
        <begin position="233"/>
        <end position="258"/>
    </location>
</feature>
<feature type="transmembrane region" description="Helical" evidence="8">
    <location>
        <begin position="297"/>
        <end position="318"/>
    </location>
</feature>
<dbReference type="GO" id="GO:0005886">
    <property type="term" value="C:plasma membrane"/>
    <property type="evidence" value="ECO:0007669"/>
    <property type="project" value="UniProtKB-SubCell"/>
</dbReference>
<feature type="transmembrane region" description="Helical" evidence="8">
    <location>
        <begin position="357"/>
        <end position="377"/>
    </location>
</feature>
<gene>
    <name evidence="10" type="ORF">FCK90_06580</name>
</gene>
<dbReference type="GO" id="GO:0005283">
    <property type="term" value="F:amino acid:sodium symporter activity"/>
    <property type="evidence" value="ECO:0007669"/>
    <property type="project" value="InterPro"/>
</dbReference>
<comment type="similarity">
    <text evidence="2 8">Belongs to the alanine or glycine:cation symporter (AGCS) (TC 2.A.25) family.</text>
</comment>
<comment type="caution">
    <text evidence="10">The sequence shown here is derived from an EMBL/GenBank/DDBJ whole genome shotgun (WGS) entry which is preliminary data.</text>
</comment>
<keyword evidence="4 8" id="KW-1003">Cell membrane</keyword>
<dbReference type="AlphaFoldDB" id="A0A5J5KXT3"/>
<feature type="transmembrane region" description="Helical" evidence="8">
    <location>
        <begin position="173"/>
        <end position="194"/>
    </location>
</feature>
<evidence type="ECO:0000256" key="5">
    <source>
        <dbReference type="ARBA" id="ARBA00022692"/>
    </source>
</evidence>